<gene>
    <name evidence="3" type="ordered locus">Bacsa_2767</name>
</gene>
<dbReference type="OrthoDB" id="1040106at2"/>
<name>F0R0F6_PHOSB</name>
<feature type="signal peptide" evidence="2">
    <location>
        <begin position="1"/>
        <end position="21"/>
    </location>
</feature>
<dbReference type="AlphaFoldDB" id="F0R0F6"/>
<organism evidence="3 4">
    <name type="scientific">Phocaeicola salanitronis (strain DSM 18170 / JCM 13657 / CCUG 60908 / BL78)</name>
    <name type="common">Bacteroides salanitronis</name>
    <dbReference type="NCBI Taxonomy" id="667015"/>
    <lineage>
        <taxon>Bacteria</taxon>
        <taxon>Pseudomonadati</taxon>
        <taxon>Bacteroidota</taxon>
        <taxon>Bacteroidia</taxon>
        <taxon>Bacteroidales</taxon>
        <taxon>Bacteroidaceae</taxon>
        <taxon>Phocaeicola</taxon>
    </lineage>
</organism>
<evidence type="ECO:0000256" key="2">
    <source>
        <dbReference type="SAM" id="SignalP"/>
    </source>
</evidence>
<feature type="region of interest" description="Disordered" evidence="1">
    <location>
        <begin position="283"/>
        <end position="304"/>
    </location>
</feature>
<reference evidence="3 4" key="1">
    <citation type="journal article" date="2011" name="Stand. Genomic Sci.">
        <title>Complete genome sequence of Bacteroides salanitronis type strain (BL78).</title>
        <authorList>
            <person name="Gronow S."/>
            <person name="Held B."/>
            <person name="Lucas S."/>
            <person name="Lapidus A."/>
            <person name="Del Rio T.G."/>
            <person name="Nolan M."/>
            <person name="Tice H."/>
            <person name="Deshpande S."/>
            <person name="Cheng J.F."/>
            <person name="Pitluck S."/>
            <person name="Liolios K."/>
            <person name="Pagani I."/>
            <person name="Ivanova N."/>
            <person name="Mavromatis K."/>
            <person name="Pati A."/>
            <person name="Tapia R."/>
            <person name="Han C."/>
            <person name="Goodwin L."/>
            <person name="Chen A."/>
            <person name="Palaniappan K."/>
            <person name="Land M."/>
            <person name="Hauser L."/>
            <person name="Chang Y.J."/>
            <person name="Jeffries C.D."/>
            <person name="Brambilla E.M."/>
            <person name="Rohde M."/>
            <person name="Goker M."/>
            <person name="Detter J.C."/>
            <person name="Woyke T."/>
            <person name="Bristow J."/>
            <person name="Markowitz V."/>
            <person name="Hugenholtz P."/>
            <person name="Kyrpides N.C."/>
            <person name="Klenk H.P."/>
            <person name="Eisen J.A."/>
        </authorList>
    </citation>
    <scope>NUCLEOTIDE SEQUENCE [LARGE SCALE GENOMIC DNA]</scope>
    <source>
        <strain evidence="3 4">DSM 18170</strain>
    </source>
</reference>
<dbReference type="eggNOG" id="ENOG502ZCB9">
    <property type="taxonomic scope" value="Bacteria"/>
</dbReference>
<dbReference type="EMBL" id="CP002530">
    <property type="protein sequence ID" value="ADY37300.1"/>
    <property type="molecule type" value="Genomic_DNA"/>
</dbReference>
<dbReference type="STRING" id="667015.Bacsa_2767"/>
<proteinExistence type="predicted"/>
<dbReference type="Proteomes" id="UP000007486">
    <property type="component" value="Chromosome"/>
</dbReference>
<keyword evidence="2" id="KW-0732">Signal</keyword>
<evidence type="ECO:0000313" key="3">
    <source>
        <dbReference type="EMBL" id="ADY37300.1"/>
    </source>
</evidence>
<keyword evidence="4" id="KW-1185">Reference proteome</keyword>
<protein>
    <submittedName>
        <fullName evidence="3">Uncharacterized protein</fullName>
    </submittedName>
</protein>
<evidence type="ECO:0000256" key="1">
    <source>
        <dbReference type="SAM" id="MobiDB-lite"/>
    </source>
</evidence>
<dbReference type="KEGG" id="bsa:Bacsa_2767"/>
<dbReference type="HOGENOM" id="CLU_914179_0_0_10"/>
<accession>F0R0F6</accession>
<sequence>MKRIFLLFLLAGVLGTASVKAQPAIPAGQVDIFMGVDLNYRDLLHNGRVYDFLINLTPGIKWNMGKGWQATAQAFIPVYNNYGDRYKKVRLTMAVLSKEMSFRSRWYLKASGGLFGSERYGLDLKGMYVVNDWLALEAQAGWTGYCSMAAGWEASLPKRLTALAGADFYLSKWNTQFRVRGGRFVYEDYGAIVEAMRHFRHCTVGVYGEYSNEGGKNAGFKVVMMIPPYKRHRRKVNFRPASNFRLTYSLEGDAYANKMYATDPEENEREGWFDREALKWGSNTMEPDFENEERKMKNEECVQN</sequence>
<feature type="compositionally biased region" description="Basic and acidic residues" evidence="1">
    <location>
        <begin position="292"/>
        <end position="304"/>
    </location>
</feature>
<evidence type="ECO:0000313" key="4">
    <source>
        <dbReference type="Proteomes" id="UP000007486"/>
    </source>
</evidence>
<dbReference type="RefSeq" id="WP_013618673.1">
    <property type="nucleotide sequence ID" value="NC_015164.1"/>
</dbReference>
<feature type="chain" id="PRO_5003258882" evidence="2">
    <location>
        <begin position="22"/>
        <end position="304"/>
    </location>
</feature>